<keyword evidence="2" id="KW-1185">Reference proteome</keyword>
<sequence length="36" mass="3887">MEATLGDRSCLPWKLVEMITTELTPAPDGWALGGRA</sequence>
<dbReference type="Proteomes" id="UP000000377">
    <property type="component" value="Chromosome"/>
</dbReference>
<evidence type="ECO:0000313" key="1">
    <source>
        <dbReference type="EMBL" id="ADI03122.1"/>
    </source>
</evidence>
<dbReference type="EMBL" id="CP002047">
    <property type="protein sequence ID" value="ADI03122.1"/>
    <property type="molecule type" value="Genomic_DNA"/>
</dbReference>
<proteinExistence type="predicted"/>
<gene>
    <name evidence="1" type="ordered locus">SBI_00001</name>
</gene>
<dbReference type="KEGG" id="sbh:SBI_00001"/>
<reference evidence="1 2" key="1">
    <citation type="journal article" date="2010" name="J. Bacteriol.">
        <title>Genome sequence of the milbemycin-producing bacterium Streptomyces bingchenggensis.</title>
        <authorList>
            <person name="Wang X.J."/>
            <person name="Yan Y.J."/>
            <person name="Zhang B."/>
            <person name="An J."/>
            <person name="Wang J.J."/>
            <person name="Tian J."/>
            <person name="Jiang L."/>
            <person name="Chen Y.H."/>
            <person name="Huang S.X."/>
            <person name="Yin M."/>
            <person name="Zhang J."/>
            <person name="Gao A.L."/>
            <person name="Liu C.X."/>
            <person name="Zhu Z.X."/>
            <person name="Xiang W.S."/>
        </authorList>
    </citation>
    <scope>NUCLEOTIDE SEQUENCE [LARGE SCALE GENOMIC DNA]</scope>
    <source>
        <strain evidence="1 2">BCW-1</strain>
    </source>
</reference>
<organism evidence="1 2">
    <name type="scientific">Streptomyces bingchenggensis (strain BCW-1)</name>
    <dbReference type="NCBI Taxonomy" id="749414"/>
    <lineage>
        <taxon>Bacteria</taxon>
        <taxon>Bacillati</taxon>
        <taxon>Actinomycetota</taxon>
        <taxon>Actinomycetes</taxon>
        <taxon>Kitasatosporales</taxon>
        <taxon>Streptomycetaceae</taxon>
        <taxon>Streptomyces</taxon>
    </lineage>
</organism>
<accession>D7BSU5</accession>
<dbReference type="HOGENOM" id="CLU_3358705_0_0_11"/>
<protein>
    <submittedName>
        <fullName evidence="1">Uncharacterized protein</fullName>
    </submittedName>
</protein>
<evidence type="ECO:0000313" key="2">
    <source>
        <dbReference type="Proteomes" id="UP000000377"/>
    </source>
</evidence>
<dbReference type="AlphaFoldDB" id="D7BSU5"/>
<name>D7BSU5_STRBB</name>